<comment type="caution">
    <text evidence="8">The sequence shown here is derived from an EMBL/GenBank/DDBJ whole genome shotgun (WGS) entry which is preliminary data.</text>
</comment>
<dbReference type="EMBL" id="JAENHO010000017">
    <property type="protein sequence ID" value="MBL7261062.1"/>
    <property type="molecule type" value="Genomic_DNA"/>
</dbReference>
<dbReference type="InterPro" id="IPR013324">
    <property type="entry name" value="RNA_pol_sigma_r3/r4-like"/>
</dbReference>
<dbReference type="PANTHER" id="PTHR43133">
    <property type="entry name" value="RNA POLYMERASE ECF-TYPE SIGMA FACTO"/>
    <property type="match status" value="1"/>
</dbReference>
<keyword evidence="5" id="KW-0804">Transcription</keyword>
<keyword evidence="2" id="KW-0805">Transcription regulation</keyword>
<dbReference type="InterPro" id="IPR014325">
    <property type="entry name" value="RNA_pol_sigma-E_actinobac"/>
</dbReference>
<evidence type="ECO:0000313" key="8">
    <source>
        <dbReference type="EMBL" id="MBL7261062.1"/>
    </source>
</evidence>
<dbReference type="Pfam" id="PF08281">
    <property type="entry name" value="Sigma70_r4_2"/>
    <property type="match status" value="1"/>
</dbReference>
<reference evidence="8 9" key="1">
    <citation type="submission" date="2021-01" db="EMBL/GenBank/DDBJ databases">
        <title>Actinoplanes sp. nov. LDG1-01 isolated from lichen.</title>
        <authorList>
            <person name="Saeng-In P."/>
            <person name="Phongsopitanun W."/>
            <person name="Kanchanasin P."/>
            <person name="Yuki M."/>
            <person name="Kudo T."/>
            <person name="Ohkuma M."/>
            <person name="Tanasupawat S."/>
        </authorList>
    </citation>
    <scope>NUCLEOTIDE SEQUENCE [LARGE SCALE GENOMIC DNA]</scope>
    <source>
        <strain evidence="8 9">LDG1-01</strain>
    </source>
</reference>
<dbReference type="CDD" id="cd06171">
    <property type="entry name" value="Sigma70_r4"/>
    <property type="match status" value="1"/>
</dbReference>
<keyword evidence="9" id="KW-1185">Reference proteome</keyword>
<keyword evidence="4" id="KW-0238">DNA-binding</keyword>
<evidence type="ECO:0000259" key="7">
    <source>
        <dbReference type="Pfam" id="PF08281"/>
    </source>
</evidence>
<dbReference type="NCBIfam" id="TIGR02937">
    <property type="entry name" value="sigma70-ECF"/>
    <property type="match status" value="1"/>
</dbReference>
<comment type="similarity">
    <text evidence="1">Belongs to the sigma-70 factor family. ECF subfamily.</text>
</comment>
<dbReference type="PANTHER" id="PTHR43133:SF50">
    <property type="entry name" value="ECF RNA POLYMERASE SIGMA FACTOR SIGM"/>
    <property type="match status" value="1"/>
</dbReference>
<evidence type="ECO:0000313" key="9">
    <source>
        <dbReference type="Proteomes" id="UP000598996"/>
    </source>
</evidence>
<protein>
    <submittedName>
        <fullName evidence="8">SigE family RNA polymerase sigma factor</fullName>
    </submittedName>
</protein>
<sequence length="175" mass="20109">MKAREHTGGRVHTGFEEYVRARGDALRRFAYLLCGDRHLGEDLVQEVLVKAYRRWPKIEHDQPDHYLRTALVRSHVSWLRRRSHAEQPEQIKDDSAVWGDFADEQAVRDDLWSRLGGLTRAQRAVLVLRYYEDLGDQQIADVLRCSTSTVRVHASRGLARLRADLSPASLKGVPL</sequence>
<evidence type="ECO:0000256" key="2">
    <source>
        <dbReference type="ARBA" id="ARBA00023015"/>
    </source>
</evidence>
<dbReference type="SUPFAM" id="SSF88659">
    <property type="entry name" value="Sigma3 and sigma4 domains of RNA polymerase sigma factors"/>
    <property type="match status" value="1"/>
</dbReference>
<dbReference type="InterPro" id="IPR013325">
    <property type="entry name" value="RNA_pol_sigma_r2"/>
</dbReference>
<proteinExistence type="inferred from homology"/>
<evidence type="ECO:0000256" key="4">
    <source>
        <dbReference type="ARBA" id="ARBA00023125"/>
    </source>
</evidence>
<feature type="domain" description="RNA polymerase sigma factor 70 region 4 type 2" evidence="7">
    <location>
        <begin position="109"/>
        <end position="161"/>
    </location>
</feature>
<organism evidence="8 9">
    <name type="scientific">Paractinoplanes lichenicola</name>
    <dbReference type="NCBI Taxonomy" id="2802976"/>
    <lineage>
        <taxon>Bacteria</taxon>
        <taxon>Bacillati</taxon>
        <taxon>Actinomycetota</taxon>
        <taxon>Actinomycetes</taxon>
        <taxon>Micromonosporales</taxon>
        <taxon>Micromonosporaceae</taxon>
        <taxon>Paractinoplanes</taxon>
    </lineage>
</organism>
<dbReference type="SUPFAM" id="SSF88946">
    <property type="entry name" value="Sigma2 domain of RNA polymerase sigma factors"/>
    <property type="match status" value="1"/>
</dbReference>
<dbReference type="InterPro" id="IPR007627">
    <property type="entry name" value="RNA_pol_sigma70_r2"/>
</dbReference>
<dbReference type="Gene3D" id="1.10.10.10">
    <property type="entry name" value="Winged helix-like DNA-binding domain superfamily/Winged helix DNA-binding domain"/>
    <property type="match status" value="1"/>
</dbReference>
<dbReference type="Gene3D" id="1.10.1740.10">
    <property type="match status" value="1"/>
</dbReference>
<name>A0ABS1W2U9_9ACTN</name>
<dbReference type="Pfam" id="PF04542">
    <property type="entry name" value="Sigma70_r2"/>
    <property type="match status" value="1"/>
</dbReference>
<dbReference type="InterPro" id="IPR013249">
    <property type="entry name" value="RNA_pol_sigma70_r4_t2"/>
</dbReference>
<evidence type="ECO:0000259" key="6">
    <source>
        <dbReference type="Pfam" id="PF04542"/>
    </source>
</evidence>
<dbReference type="InterPro" id="IPR039425">
    <property type="entry name" value="RNA_pol_sigma-70-like"/>
</dbReference>
<evidence type="ECO:0000256" key="3">
    <source>
        <dbReference type="ARBA" id="ARBA00023082"/>
    </source>
</evidence>
<dbReference type="InterPro" id="IPR014284">
    <property type="entry name" value="RNA_pol_sigma-70_dom"/>
</dbReference>
<evidence type="ECO:0000256" key="1">
    <source>
        <dbReference type="ARBA" id="ARBA00010641"/>
    </source>
</evidence>
<accession>A0ABS1W2U9</accession>
<keyword evidence="3" id="KW-0731">Sigma factor</keyword>
<feature type="domain" description="RNA polymerase sigma-70 region 2" evidence="6">
    <location>
        <begin position="19"/>
        <end position="83"/>
    </location>
</feature>
<dbReference type="Proteomes" id="UP000598996">
    <property type="component" value="Unassembled WGS sequence"/>
</dbReference>
<dbReference type="InterPro" id="IPR036388">
    <property type="entry name" value="WH-like_DNA-bd_sf"/>
</dbReference>
<evidence type="ECO:0000256" key="5">
    <source>
        <dbReference type="ARBA" id="ARBA00023163"/>
    </source>
</evidence>
<gene>
    <name evidence="8" type="ORF">JKJ07_42940</name>
</gene>
<dbReference type="NCBIfam" id="TIGR02983">
    <property type="entry name" value="SigE-fam_strep"/>
    <property type="match status" value="1"/>
</dbReference>